<protein>
    <submittedName>
        <fullName evidence="1">DUF3737 family protein</fullName>
    </submittedName>
</protein>
<sequence length="90" mass="10214">MKICDKTFDEERALYGVSGCVVEKCVFAGERDGESALKETSDTTVKDCLFELRYPLWHALRFSVEGCTFTKDSRAALWYGKQGKISHCHL</sequence>
<reference evidence="1" key="1">
    <citation type="submission" date="2020-10" db="EMBL/GenBank/DDBJ databases">
        <authorList>
            <person name="Gilroy R."/>
        </authorList>
    </citation>
    <scope>NUCLEOTIDE SEQUENCE</scope>
    <source>
        <strain evidence="1">ChiHjej12B11-7776</strain>
    </source>
</reference>
<comment type="caution">
    <text evidence="1">The sequence shown here is derived from an EMBL/GenBank/DDBJ whole genome shotgun (WGS) entry which is preliminary data.</text>
</comment>
<evidence type="ECO:0000313" key="2">
    <source>
        <dbReference type="Proteomes" id="UP000886852"/>
    </source>
</evidence>
<accession>A0A9D1MYL3</accession>
<evidence type="ECO:0000313" key="1">
    <source>
        <dbReference type="EMBL" id="HIU91456.1"/>
    </source>
</evidence>
<name>A0A9D1MYL3_9BACT</name>
<dbReference type="EMBL" id="DVOC01000099">
    <property type="protein sequence ID" value="HIU91456.1"/>
    <property type="molecule type" value="Genomic_DNA"/>
</dbReference>
<gene>
    <name evidence="1" type="ORF">IAC72_05560</name>
</gene>
<dbReference type="AlphaFoldDB" id="A0A9D1MYL3"/>
<dbReference type="InterPro" id="IPR022208">
    <property type="entry name" value="DUF3737"/>
</dbReference>
<dbReference type="Pfam" id="PF12541">
    <property type="entry name" value="DUF3737"/>
    <property type="match status" value="1"/>
</dbReference>
<organism evidence="1 2">
    <name type="scientific">Candidatus Fimimonas merdipullorum</name>
    <dbReference type="NCBI Taxonomy" id="2840822"/>
    <lineage>
        <taxon>Bacteria</taxon>
        <taxon>Pseudomonadati</taxon>
        <taxon>Myxococcota</taxon>
        <taxon>Myxococcia</taxon>
        <taxon>Myxococcales</taxon>
        <taxon>Cystobacterineae</taxon>
        <taxon>Myxococcaceae</taxon>
        <taxon>Myxococcaceae incertae sedis</taxon>
        <taxon>Candidatus Fimimonas</taxon>
    </lineage>
</organism>
<proteinExistence type="predicted"/>
<reference evidence="1" key="2">
    <citation type="journal article" date="2021" name="PeerJ">
        <title>Extensive microbial diversity within the chicken gut microbiome revealed by metagenomics and culture.</title>
        <authorList>
            <person name="Gilroy R."/>
            <person name="Ravi A."/>
            <person name="Getino M."/>
            <person name="Pursley I."/>
            <person name="Horton D.L."/>
            <person name="Alikhan N.F."/>
            <person name="Baker D."/>
            <person name="Gharbi K."/>
            <person name="Hall N."/>
            <person name="Watson M."/>
            <person name="Adriaenssens E.M."/>
            <person name="Foster-Nyarko E."/>
            <person name="Jarju S."/>
            <person name="Secka A."/>
            <person name="Antonio M."/>
            <person name="Oren A."/>
            <person name="Chaudhuri R.R."/>
            <person name="La Ragione R."/>
            <person name="Hildebrand F."/>
            <person name="Pallen M.J."/>
        </authorList>
    </citation>
    <scope>NUCLEOTIDE SEQUENCE</scope>
    <source>
        <strain evidence="1">ChiHjej12B11-7776</strain>
    </source>
</reference>
<dbReference type="Proteomes" id="UP000886852">
    <property type="component" value="Unassembled WGS sequence"/>
</dbReference>